<proteinExistence type="inferred from homology"/>
<dbReference type="SUPFAM" id="SSF161098">
    <property type="entry name" value="MetI-like"/>
    <property type="match status" value="1"/>
</dbReference>
<feature type="transmembrane region" description="Helical" evidence="7">
    <location>
        <begin position="122"/>
        <end position="143"/>
    </location>
</feature>
<evidence type="ECO:0000256" key="1">
    <source>
        <dbReference type="ARBA" id="ARBA00004651"/>
    </source>
</evidence>
<feature type="transmembrane region" description="Helical" evidence="7">
    <location>
        <begin position="149"/>
        <end position="171"/>
    </location>
</feature>
<dbReference type="InterPro" id="IPR035906">
    <property type="entry name" value="MetI-like_sf"/>
</dbReference>
<dbReference type="PANTHER" id="PTHR43744">
    <property type="entry name" value="ABC TRANSPORTER PERMEASE PROTEIN MG189-RELATED-RELATED"/>
    <property type="match status" value="1"/>
</dbReference>
<sequence>MQKVGENNASLNVREKKRKKVSEICIYALMTLIGLILVMPYFYMVMKSLMTQEEVISPQIKFFPAKPQFSNYAQILQDKGYLSAFGNTMKVILFNLIAVPVSATFIAFGFARCEFVGKKPLFAFMLSTMMLPGVVTQIPLYILYTRIGWINTLLPMTIPNLTGGGALYIFLARSFIQSLPKEIDNAAKIDGAGPLRRYFSMALPLCKPIIIYIMINVFTSNWGDYYGPLVWRLDDAFPATLAYKVFYLLQNGATGNDQVHIRMAAGVMMSLVPATLFFIFQKQLIEGVAMDGLKG</sequence>
<evidence type="ECO:0000256" key="3">
    <source>
        <dbReference type="ARBA" id="ARBA00022475"/>
    </source>
</evidence>
<dbReference type="Proteomes" id="UP000824081">
    <property type="component" value="Unassembled WGS sequence"/>
</dbReference>
<name>A0A9D1SGZ0_9FIRM</name>
<evidence type="ECO:0000313" key="9">
    <source>
        <dbReference type="EMBL" id="HIU59615.1"/>
    </source>
</evidence>
<dbReference type="Pfam" id="PF00528">
    <property type="entry name" value="BPD_transp_1"/>
    <property type="match status" value="1"/>
</dbReference>
<gene>
    <name evidence="9" type="ORF">IAC57_05865</name>
</gene>
<protein>
    <submittedName>
        <fullName evidence="9">Carbohydrate ABC transporter permease</fullName>
    </submittedName>
</protein>
<keyword evidence="5 7" id="KW-1133">Transmembrane helix</keyword>
<feature type="domain" description="ABC transmembrane type-1" evidence="8">
    <location>
        <begin position="85"/>
        <end position="280"/>
    </location>
</feature>
<dbReference type="AlphaFoldDB" id="A0A9D1SGZ0"/>
<keyword evidence="4 7" id="KW-0812">Transmembrane</keyword>
<comment type="caution">
    <text evidence="9">The sequence shown here is derived from an EMBL/GenBank/DDBJ whole genome shotgun (WGS) entry which is preliminary data.</text>
</comment>
<evidence type="ECO:0000259" key="8">
    <source>
        <dbReference type="PROSITE" id="PS50928"/>
    </source>
</evidence>
<evidence type="ECO:0000256" key="7">
    <source>
        <dbReference type="RuleBase" id="RU363032"/>
    </source>
</evidence>
<accession>A0A9D1SGZ0</accession>
<keyword evidence="2 7" id="KW-0813">Transport</keyword>
<evidence type="ECO:0000256" key="2">
    <source>
        <dbReference type="ARBA" id="ARBA00022448"/>
    </source>
</evidence>
<feature type="transmembrane region" description="Helical" evidence="7">
    <location>
        <begin position="198"/>
        <end position="219"/>
    </location>
</feature>
<evidence type="ECO:0000256" key="6">
    <source>
        <dbReference type="ARBA" id="ARBA00023136"/>
    </source>
</evidence>
<dbReference type="EMBL" id="DVMZ01000158">
    <property type="protein sequence ID" value="HIU59615.1"/>
    <property type="molecule type" value="Genomic_DNA"/>
</dbReference>
<comment type="subcellular location">
    <subcellularLocation>
        <location evidence="1 7">Cell membrane</location>
        <topology evidence="1 7">Multi-pass membrane protein</topology>
    </subcellularLocation>
</comment>
<dbReference type="GO" id="GO:0005886">
    <property type="term" value="C:plasma membrane"/>
    <property type="evidence" value="ECO:0007669"/>
    <property type="project" value="UniProtKB-SubCell"/>
</dbReference>
<reference evidence="9" key="2">
    <citation type="journal article" date="2021" name="PeerJ">
        <title>Extensive microbial diversity within the chicken gut microbiome revealed by metagenomics and culture.</title>
        <authorList>
            <person name="Gilroy R."/>
            <person name="Ravi A."/>
            <person name="Getino M."/>
            <person name="Pursley I."/>
            <person name="Horton D.L."/>
            <person name="Alikhan N.F."/>
            <person name="Baker D."/>
            <person name="Gharbi K."/>
            <person name="Hall N."/>
            <person name="Watson M."/>
            <person name="Adriaenssens E.M."/>
            <person name="Foster-Nyarko E."/>
            <person name="Jarju S."/>
            <person name="Secka A."/>
            <person name="Antonio M."/>
            <person name="Oren A."/>
            <person name="Chaudhuri R.R."/>
            <person name="La Ragione R."/>
            <person name="Hildebrand F."/>
            <person name="Pallen M.J."/>
        </authorList>
    </citation>
    <scope>NUCLEOTIDE SEQUENCE</scope>
    <source>
        <strain evidence="9">11687</strain>
    </source>
</reference>
<evidence type="ECO:0000256" key="4">
    <source>
        <dbReference type="ARBA" id="ARBA00022692"/>
    </source>
</evidence>
<dbReference type="Gene3D" id="1.10.3720.10">
    <property type="entry name" value="MetI-like"/>
    <property type="match status" value="1"/>
</dbReference>
<organism evidence="9 10">
    <name type="scientific">Candidatus Scatosoma pullistercoris</name>
    <dbReference type="NCBI Taxonomy" id="2840934"/>
    <lineage>
        <taxon>Bacteria</taxon>
        <taxon>Bacillati</taxon>
        <taxon>Bacillota</taxon>
        <taxon>Clostridia</taxon>
        <taxon>Candidatus Scatosoma</taxon>
    </lineage>
</organism>
<keyword evidence="3" id="KW-1003">Cell membrane</keyword>
<reference evidence="9" key="1">
    <citation type="submission" date="2020-10" db="EMBL/GenBank/DDBJ databases">
        <authorList>
            <person name="Gilroy R."/>
        </authorList>
    </citation>
    <scope>NUCLEOTIDE SEQUENCE</scope>
    <source>
        <strain evidence="9">11687</strain>
    </source>
</reference>
<dbReference type="PANTHER" id="PTHR43744:SF8">
    <property type="entry name" value="SN-GLYCEROL-3-PHOSPHATE TRANSPORT SYSTEM PERMEASE PROTEIN UGPE"/>
    <property type="match status" value="1"/>
</dbReference>
<comment type="similarity">
    <text evidence="7">Belongs to the binding-protein-dependent transport system permease family.</text>
</comment>
<dbReference type="CDD" id="cd06261">
    <property type="entry name" value="TM_PBP2"/>
    <property type="match status" value="1"/>
</dbReference>
<feature type="transmembrane region" description="Helical" evidence="7">
    <location>
        <begin position="91"/>
        <end position="110"/>
    </location>
</feature>
<dbReference type="GO" id="GO:0055085">
    <property type="term" value="P:transmembrane transport"/>
    <property type="evidence" value="ECO:0007669"/>
    <property type="project" value="InterPro"/>
</dbReference>
<keyword evidence="6 7" id="KW-0472">Membrane</keyword>
<dbReference type="InterPro" id="IPR000515">
    <property type="entry name" value="MetI-like"/>
</dbReference>
<evidence type="ECO:0000313" key="10">
    <source>
        <dbReference type="Proteomes" id="UP000824081"/>
    </source>
</evidence>
<dbReference type="PROSITE" id="PS50928">
    <property type="entry name" value="ABC_TM1"/>
    <property type="match status" value="1"/>
</dbReference>
<feature type="transmembrane region" description="Helical" evidence="7">
    <location>
        <begin position="259"/>
        <end position="280"/>
    </location>
</feature>
<evidence type="ECO:0000256" key="5">
    <source>
        <dbReference type="ARBA" id="ARBA00022989"/>
    </source>
</evidence>
<feature type="transmembrane region" description="Helical" evidence="7">
    <location>
        <begin position="24"/>
        <end position="43"/>
    </location>
</feature>